<dbReference type="AlphaFoldDB" id="A0A426XHW3"/>
<evidence type="ECO:0000313" key="1">
    <source>
        <dbReference type="EMBL" id="RRT39075.1"/>
    </source>
</evidence>
<protein>
    <submittedName>
        <fullName evidence="1">Uncharacterized protein</fullName>
    </submittedName>
</protein>
<proteinExistence type="predicted"/>
<reference evidence="1 2" key="1">
    <citation type="journal article" date="2014" name="Agronomy (Basel)">
        <title>A Draft Genome Sequence for Ensete ventricosum, the Drought-Tolerant Tree Against Hunger.</title>
        <authorList>
            <person name="Harrison J."/>
            <person name="Moore K.A."/>
            <person name="Paszkiewicz K."/>
            <person name="Jones T."/>
            <person name="Grant M."/>
            <person name="Ambacheew D."/>
            <person name="Muzemil S."/>
            <person name="Studholme D.J."/>
        </authorList>
    </citation>
    <scope>NUCLEOTIDE SEQUENCE [LARGE SCALE GENOMIC DNA]</scope>
</reference>
<dbReference type="EMBL" id="AMZH03020546">
    <property type="protein sequence ID" value="RRT39075.1"/>
    <property type="molecule type" value="Genomic_DNA"/>
</dbReference>
<gene>
    <name evidence="1" type="ORF">B296_00043758</name>
</gene>
<evidence type="ECO:0000313" key="2">
    <source>
        <dbReference type="Proteomes" id="UP000287651"/>
    </source>
</evidence>
<accession>A0A426XHW3</accession>
<organism evidence="1 2">
    <name type="scientific">Ensete ventricosum</name>
    <name type="common">Abyssinian banana</name>
    <name type="synonym">Musa ensete</name>
    <dbReference type="NCBI Taxonomy" id="4639"/>
    <lineage>
        <taxon>Eukaryota</taxon>
        <taxon>Viridiplantae</taxon>
        <taxon>Streptophyta</taxon>
        <taxon>Embryophyta</taxon>
        <taxon>Tracheophyta</taxon>
        <taxon>Spermatophyta</taxon>
        <taxon>Magnoliopsida</taxon>
        <taxon>Liliopsida</taxon>
        <taxon>Zingiberales</taxon>
        <taxon>Musaceae</taxon>
        <taxon>Ensete</taxon>
    </lineage>
</organism>
<name>A0A426XHW3_ENSVE</name>
<comment type="caution">
    <text evidence="1">The sequence shown here is derived from an EMBL/GenBank/DDBJ whole genome shotgun (WGS) entry which is preliminary data.</text>
</comment>
<sequence>MIGQSQVQAYGWSKNDAVGNSLGVHQELAKGIKSLPGWHKGVHRKKTKTHWKIIGGLDDVVGTRREFAKTSPKVSGTSLGTY</sequence>
<dbReference type="Proteomes" id="UP000287651">
    <property type="component" value="Unassembled WGS sequence"/>
</dbReference>